<organism evidence="3 4">
    <name type="scientific">Streptomyces meridianus</name>
    <dbReference type="NCBI Taxonomy" id="2938945"/>
    <lineage>
        <taxon>Bacteria</taxon>
        <taxon>Bacillati</taxon>
        <taxon>Actinomycetota</taxon>
        <taxon>Actinomycetes</taxon>
        <taxon>Kitasatosporales</taxon>
        <taxon>Streptomycetaceae</taxon>
        <taxon>Streptomyces</taxon>
    </lineage>
</organism>
<sequence>MTQDEWRAFLLAGTRTGKVAVNRRNGRPHVTPVWFTLDDVPAGGRHDRLLFTTWHGSVKGRALIRSPYFSLCVDDETPPFSFVLLECSAELVDDPEELQTWAVRIGSRYMGPEQGESYGRRNAVPGELLVRADIERVTAVQAIADWPG</sequence>
<gene>
    <name evidence="3" type="ORF">M1E25_21865</name>
</gene>
<protein>
    <submittedName>
        <fullName evidence="3">PPOX class F420-dependent oxidoreductase</fullName>
    </submittedName>
</protein>
<dbReference type="PANTHER" id="PTHR35176">
    <property type="entry name" value="HEME OXYGENASE HI_0854-RELATED"/>
    <property type="match status" value="1"/>
</dbReference>
<dbReference type="RefSeq" id="WP_251418394.1">
    <property type="nucleotide sequence ID" value="NZ_JAMQGM010000049.1"/>
</dbReference>
<comment type="caution">
    <text evidence="3">The sequence shown here is derived from an EMBL/GenBank/DDBJ whole genome shotgun (WGS) entry which is preliminary data.</text>
</comment>
<evidence type="ECO:0000256" key="1">
    <source>
        <dbReference type="ARBA" id="ARBA00023002"/>
    </source>
</evidence>
<name>A0ABT0XC12_9ACTN</name>
<proteinExistence type="predicted"/>
<keyword evidence="1" id="KW-0560">Oxidoreductase</keyword>
<evidence type="ECO:0000313" key="4">
    <source>
        <dbReference type="Proteomes" id="UP001167160"/>
    </source>
</evidence>
<reference evidence="3" key="1">
    <citation type="journal article" date="2023" name="Int. J. Syst. Evol. Microbiol.">
        <title>Streptomyces meridianus sp. nov. isolated from brackish water of the Tagus estuary in Alcochete, Portugal.</title>
        <authorList>
            <person name="Santos J.D.N."/>
            <person name="Klimek D."/>
            <person name="Calusinska M."/>
            <person name="Lobo Da Cunha A."/>
            <person name="Catita J."/>
            <person name="Goncalves H."/>
            <person name="Gonzalez I."/>
            <person name="Reyes F."/>
            <person name="Lage O.M."/>
        </authorList>
    </citation>
    <scope>NUCLEOTIDE SEQUENCE</scope>
    <source>
        <strain evidence="3">MTZ3.1</strain>
    </source>
</reference>
<dbReference type="PANTHER" id="PTHR35176:SF1">
    <property type="entry name" value="F420H(2)-DEPENDENT BILIVERDIN REDUCTASE"/>
    <property type="match status" value="1"/>
</dbReference>
<dbReference type="Gene3D" id="2.30.110.10">
    <property type="entry name" value="Electron Transport, Fmn-binding Protein, Chain A"/>
    <property type="match status" value="1"/>
</dbReference>
<evidence type="ECO:0000259" key="2">
    <source>
        <dbReference type="Pfam" id="PF01243"/>
    </source>
</evidence>
<keyword evidence="4" id="KW-1185">Reference proteome</keyword>
<accession>A0ABT0XC12</accession>
<dbReference type="InterPro" id="IPR012349">
    <property type="entry name" value="Split_barrel_FMN-bd"/>
</dbReference>
<dbReference type="Pfam" id="PF01243">
    <property type="entry name" value="PNPOx_N"/>
    <property type="match status" value="1"/>
</dbReference>
<dbReference type="NCBIfam" id="TIGR03618">
    <property type="entry name" value="Rv1155_F420"/>
    <property type="match status" value="1"/>
</dbReference>
<dbReference type="EMBL" id="JAMQGM010000049">
    <property type="protein sequence ID" value="MCM2579959.1"/>
    <property type="molecule type" value="Genomic_DNA"/>
</dbReference>
<evidence type="ECO:0000313" key="3">
    <source>
        <dbReference type="EMBL" id="MCM2579959.1"/>
    </source>
</evidence>
<feature type="domain" description="Pyridoxamine 5'-phosphate oxidase N-terminal" evidence="2">
    <location>
        <begin position="3"/>
        <end position="140"/>
    </location>
</feature>
<dbReference type="InterPro" id="IPR019920">
    <property type="entry name" value="F420-binding_dom_put"/>
</dbReference>
<dbReference type="Proteomes" id="UP001167160">
    <property type="component" value="Unassembled WGS sequence"/>
</dbReference>
<dbReference type="InterPro" id="IPR052019">
    <property type="entry name" value="F420H2_bilvrd_red/Heme_oxyg"/>
</dbReference>
<dbReference type="InterPro" id="IPR011576">
    <property type="entry name" value="Pyridox_Oxase_N"/>
</dbReference>
<dbReference type="SUPFAM" id="SSF50475">
    <property type="entry name" value="FMN-binding split barrel"/>
    <property type="match status" value="1"/>
</dbReference>